<keyword evidence="3" id="KW-1185">Reference proteome</keyword>
<reference evidence="2" key="1">
    <citation type="journal article" date="2014" name="Int. J. Syst. Evol. Microbiol.">
        <title>Complete genome sequence of Corynebacterium casei LMG S-19264T (=DSM 44701T), isolated from a smear-ripened cheese.</title>
        <authorList>
            <consortium name="US DOE Joint Genome Institute (JGI-PGF)"/>
            <person name="Walter F."/>
            <person name="Albersmeier A."/>
            <person name="Kalinowski J."/>
            <person name="Ruckert C."/>
        </authorList>
    </citation>
    <scope>NUCLEOTIDE SEQUENCE</scope>
    <source>
        <strain evidence="2">CGMCC 1.15095</strain>
    </source>
</reference>
<name>A0A916TTG7_9SPHN</name>
<dbReference type="Proteomes" id="UP000608154">
    <property type="component" value="Unassembled WGS sequence"/>
</dbReference>
<protein>
    <submittedName>
        <fullName evidence="2">Uncharacterized protein</fullName>
    </submittedName>
</protein>
<evidence type="ECO:0000313" key="2">
    <source>
        <dbReference type="EMBL" id="GGC04811.1"/>
    </source>
</evidence>
<sequence>MLLPDCGLPPISRSGTTKMEPTEMAKSQKRSNRELRKPKAAKPKPPSALAVQETSAVKMIVKSKGKH</sequence>
<feature type="region of interest" description="Disordered" evidence="1">
    <location>
        <begin position="1"/>
        <end position="67"/>
    </location>
</feature>
<proteinExistence type="predicted"/>
<dbReference type="EMBL" id="BMHK01000015">
    <property type="protein sequence ID" value="GGC04811.1"/>
    <property type="molecule type" value="Genomic_DNA"/>
</dbReference>
<organism evidence="2 3">
    <name type="scientific">Novosphingobium endophyticum</name>
    <dbReference type="NCBI Taxonomy" id="1955250"/>
    <lineage>
        <taxon>Bacteria</taxon>
        <taxon>Pseudomonadati</taxon>
        <taxon>Pseudomonadota</taxon>
        <taxon>Alphaproteobacteria</taxon>
        <taxon>Sphingomonadales</taxon>
        <taxon>Sphingomonadaceae</taxon>
        <taxon>Novosphingobium</taxon>
    </lineage>
</organism>
<evidence type="ECO:0000313" key="3">
    <source>
        <dbReference type="Proteomes" id="UP000608154"/>
    </source>
</evidence>
<reference evidence="2" key="2">
    <citation type="submission" date="2020-09" db="EMBL/GenBank/DDBJ databases">
        <authorList>
            <person name="Sun Q."/>
            <person name="Zhou Y."/>
        </authorList>
    </citation>
    <scope>NUCLEOTIDE SEQUENCE</scope>
    <source>
        <strain evidence="2">CGMCC 1.15095</strain>
    </source>
</reference>
<comment type="caution">
    <text evidence="2">The sequence shown here is derived from an EMBL/GenBank/DDBJ whole genome shotgun (WGS) entry which is preliminary data.</text>
</comment>
<accession>A0A916TTG7</accession>
<dbReference type="AlphaFoldDB" id="A0A916TTG7"/>
<evidence type="ECO:0000256" key="1">
    <source>
        <dbReference type="SAM" id="MobiDB-lite"/>
    </source>
</evidence>
<gene>
    <name evidence="2" type="ORF">GCM10011494_24170</name>
</gene>